<sequence>MAEGGSQDRVLVSGVAGRYATALFELASEANAIDAVSADLSSFSAMLAESADLRRLVESPAFSAEDQVAAIKAILAKAGISGIAGNFIGLVASKRRLFTLPGMIQGYRNLVAEAKGIVSAEVTLAEQPTAKRVEEIRSALKGVAGKDVDVAIKIDPTLIGGLIVKMDSRMVDASLKTKLNSIRLAMKEVG</sequence>
<keyword evidence="2 8" id="KW-0813">Transport</keyword>
<keyword evidence="7 8" id="KW-0066">ATP synthesis</keyword>
<comment type="similarity">
    <text evidence="8">Belongs to the ATPase delta chain family.</text>
</comment>
<dbReference type="Pfam" id="PF00213">
    <property type="entry name" value="OSCP"/>
    <property type="match status" value="1"/>
</dbReference>
<dbReference type="NCBIfam" id="NF004406">
    <property type="entry name" value="PRK05758.3-2"/>
    <property type="match status" value="1"/>
</dbReference>
<evidence type="ECO:0000313" key="9">
    <source>
        <dbReference type="EMBL" id="AOO83914.1"/>
    </source>
</evidence>
<dbReference type="GO" id="GO:0005886">
    <property type="term" value="C:plasma membrane"/>
    <property type="evidence" value="ECO:0007669"/>
    <property type="project" value="UniProtKB-SubCell"/>
</dbReference>
<comment type="subcellular location">
    <subcellularLocation>
        <location evidence="8">Cell membrane</location>
        <topology evidence="8">Peripheral membrane protein</topology>
    </subcellularLocation>
    <subcellularLocation>
        <location evidence="1">Membrane</location>
    </subcellularLocation>
</comment>
<dbReference type="OrthoDB" id="9796185at2"/>
<dbReference type="GO" id="GO:0046933">
    <property type="term" value="F:proton-transporting ATP synthase activity, rotational mechanism"/>
    <property type="evidence" value="ECO:0007669"/>
    <property type="project" value="UniProtKB-UniRule"/>
</dbReference>
<evidence type="ECO:0000256" key="4">
    <source>
        <dbReference type="ARBA" id="ARBA00023065"/>
    </source>
</evidence>
<evidence type="ECO:0000256" key="5">
    <source>
        <dbReference type="ARBA" id="ARBA00023136"/>
    </source>
</evidence>
<keyword evidence="3 8" id="KW-0375">Hydrogen ion transport</keyword>
<dbReference type="GO" id="GO:0045259">
    <property type="term" value="C:proton-transporting ATP synthase complex"/>
    <property type="evidence" value="ECO:0007669"/>
    <property type="project" value="UniProtKB-KW"/>
</dbReference>
<evidence type="ECO:0000256" key="1">
    <source>
        <dbReference type="ARBA" id="ARBA00004370"/>
    </source>
</evidence>
<organism evidence="9 10">
    <name type="scientific">Bosea vaviloviae</name>
    <dbReference type="NCBI Taxonomy" id="1526658"/>
    <lineage>
        <taxon>Bacteria</taxon>
        <taxon>Pseudomonadati</taxon>
        <taxon>Pseudomonadota</taxon>
        <taxon>Alphaproteobacteria</taxon>
        <taxon>Hyphomicrobiales</taxon>
        <taxon>Boseaceae</taxon>
        <taxon>Bosea</taxon>
    </lineage>
</organism>
<dbReference type="KEGG" id="bvv:BHK69_28815"/>
<evidence type="ECO:0000256" key="8">
    <source>
        <dbReference type="HAMAP-Rule" id="MF_01416"/>
    </source>
</evidence>
<name>A0A1D7U9D7_9HYPH</name>
<protein>
    <recommendedName>
        <fullName evidence="8">ATP synthase subunit delta</fullName>
    </recommendedName>
    <alternativeName>
        <fullName evidence="8">ATP synthase F(1) sector subunit delta</fullName>
    </alternativeName>
    <alternativeName>
        <fullName evidence="8">F-type ATPase subunit delta</fullName>
        <shortName evidence="8">F-ATPase subunit delta</shortName>
    </alternativeName>
</protein>
<accession>A0A1D7U9D7</accession>
<keyword evidence="6 8" id="KW-0139">CF(1)</keyword>
<dbReference type="InterPro" id="IPR026015">
    <property type="entry name" value="ATP_synth_OSCP/delta_N_sf"/>
</dbReference>
<keyword evidence="4 8" id="KW-0406">Ion transport</keyword>
<dbReference type="AlphaFoldDB" id="A0A1D7U9D7"/>
<evidence type="ECO:0000256" key="7">
    <source>
        <dbReference type="ARBA" id="ARBA00023310"/>
    </source>
</evidence>
<keyword evidence="8" id="KW-1003">Cell membrane</keyword>
<dbReference type="Proteomes" id="UP000094969">
    <property type="component" value="Chromosome"/>
</dbReference>
<evidence type="ECO:0000256" key="2">
    <source>
        <dbReference type="ARBA" id="ARBA00022448"/>
    </source>
</evidence>
<evidence type="ECO:0000313" key="10">
    <source>
        <dbReference type="Proteomes" id="UP000094969"/>
    </source>
</evidence>
<dbReference type="PRINTS" id="PR00125">
    <property type="entry name" value="ATPASEDELTA"/>
</dbReference>
<dbReference type="RefSeq" id="WP_069693108.1">
    <property type="nucleotide sequence ID" value="NZ_CP017147.1"/>
</dbReference>
<dbReference type="SUPFAM" id="SSF47928">
    <property type="entry name" value="N-terminal domain of the delta subunit of the F1F0-ATP synthase"/>
    <property type="match status" value="1"/>
</dbReference>
<dbReference type="STRING" id="1526658.BHK69_28815"/>
<dbReference type="EMBL" id="CP017147">
    <property type="protein sequence ID" value="AOO83914.1"/>
    <property type="molecule type" value="Genomic_DNA"/>
</dbReference>
<dbReference type="PANTHER" id="PTHR11910">
    <property type="entry name" value="ATP SYNTHASE DELTA CHAIN"/>
    <property type="match status" value="1"/>
</dbReference>
<keyword evidence="5 8" id="KW-0472">Membrane</keyword>
<evidence type="ECO:0000256" key="6">
    <source>
        <dbReference type="ARBA" id="ARBA00023196"/>
    </source>
</evidence>
<dbReference type="NCBIfam" id="TIGR01145">
    <property type="entry name" value="ATP_synt_delta"/>
    <property type="match status" value="1"/>
</dbReference>
<comment type="function">
    <text evidence="8">This protein is part of the stalk that links CF(0) to CF(1). It either transmits conformational changes from CF(0) to CF(1) or is implicated in proton conduction.</text>
</comment>
<dbReference type="Gene3D" id="1.10.520.20">
    <property type="entry name" value="N-terminal domain of the delta subunit of the F1F0-ATP synthase"/>
    <property type="match status" value="1"/>
</dbReference>
<comment type="function">
    <text evidence="8">F(1)F(0) ATP synthase produces ATP from ADP in the presence of a proton or sodium gradient. F-type ATPases consist of two structural domains, F(1) containing the extramembraneous catalytic core and F(0) containing the membrane proton channel, linked together by a central stalk and a peripheral stalk. During catalysis, ATP synthesis in the catalytic domain of F(1) is coupled via a rotary mechanism of the central stalk subunits to proton translocation.</text>
</comment>
<proteinExistence type="inferred from homology"/>
<dbReference type="InterPro" id="IPR000711">
    <property type="entry name" value="ATPase_OSCP/dsu"/>
</dbReference>
<evidence type="ECO:0000256" key="3">
    <source>
        <dbReference type="ARBA" id="ARBA00022781"/>
    </source>
</evidence>
<reference evidence="9 10" key="1">
    <citation type="journal article" date="2015" name="Antonie Van Leeuwenhoek">
        <title>Bosea vaviloviae sp. nov., a new species of slow-growing rhizobia isolated from nodules of the relict species Vavilovia formosa (Stev.) Fed.</title>
        <authorList>
            <person name="Safronova V.I."/>
            <person name="Kuznetsova I.G."/>
            <person name="Sazanova A.L."/>
            <person name="Kimeklis A.K."/>
            <person name="Belimov A.A."/>
            <person name="Andronov E.E."/>
            <person name="Pinaev A.G."/>
            <person name="Chizhevskaya E.P."/>
            <person name="Pukhaev A.R."/>
            <person name="Popov K.P."/>
            <person name="Willems A."/>
            <person name="Tikhonovich I.A."/>
        </authorList>
    </citation>
    <scope>NUCLEOTIDE SEQUENCE [LARGE SCALE GENOMIC DNA]</scope>
    <source>
        <strain evidence="9 10">Vaf18</strain>
    </source>
</reference>
<keyword evidence="10" id="KW-1185">Reference proteome</keyword>
<gene>
    <name evidence="8" type="primary">atpH</name>
    <name evidence="9" type="ORF">BHK69_28815</name>
</gene>
<dbReference type="HAMAP" id="MF_01416">
    <property type="entry name" value="ATP_synth_delta_bact"/>
    <property type="match status" value="1"/>
</dbReference>